<dbReference type="PANTHER" id="PTHR46499">
    <property type="entry name" value="QUEUINE TRNA-RIBOSYLTRANSFERASE"/>
    <property type="match status" value="1"/>
</dbReference>
<evidence type="ECO:0000256" key="1">
    <source>
        <dbReference type="ARBA" id="ARBA00022694"/>
    </source>
</evidence>
<dbReference type="NCBIfam" id="TIGR00449">
    <property type="entry name" value="tgt_general"/>
    <property type="match status" value="1"/>
</dbReference>
<dbReference type="EMBL" id="AHPD01000006">
    <property type="protein sequence ID" value="KEC66514.1"/>
    <property type="molecule type" value="Genomic_DNA"/>
</dbReference>
<gene>
    <name evidence="3" type="ORF">O7U_00474</name>
</gene>
<feature type="domain" description="tRNA-guanine(15) transglycosylase-like" evidence="2">
    <location>
        <begin position="1"/>
        <end position="79"/>
    </location>
</feature>
<dbReference type="InterPro" id="IPR002616">
    <property type="entry name" value="tRNA_ribo_trans-like"/>
</dbReference>
<dbReference type="Gene3D" id="3.20.20.105">
    <property type="entry name" value="Queuine tRNA-ribosyltransferase-like"/>
    <property type="match status" value="1"/>
</dbReference>
<dbReference type="Pfam" id="PF01702">
    <property type="entry name" value="TGT"/>
    <property type="match status" value="1"/>
</dbReference>
<protein>
    <submittedName>
        <fullName evidence="3">Queuine tRNA-ribosyltransferase</fullName>
    </submittedName>
</protein>
<dbReference type="SUPFAM" id="SSF51713">
    <property type="entry name" value="tRNA-guanine transglycosylase"/>
    <property type="match status" value="1"/>
</dbReference>
<organism evidence="3 4">
    <name type="scientific">Bartonella quintana JK 68</name>
    <dbReference type="NCBI Taxonomy" id="1134503"/>
    <lineage>
        <taxon>Bacteria</taxon>
        <taxon>Pseudomonadati</taxon>
        <taxon>Pseudomonadota</taxon>
        <taxon>Alphaproteobacteria</taxon>
        <taxon>Hyphomicrobiales</taxon>
        <taxon>Bartonellaceae</taxon>
        <taxon>Bartonella</taxon>
    </lineage>
</organism>
<keyword evidence="1" id="KW-0819">tRNA processing</keyword>
<sequence length="83" mass="9363">MQLDQCIALPVSEKEMKSAMELSLRWAQRCKTAFGDQPNKALFGIVQGGENMKIRERSAQALKEMNLKGMLLEGLQLVNRKVL</sequence>
<name>A0ABR4SRL7_BARQI</name>
<dbReference type="Proteomes" id="UP000027143">
    <property type="component" value="Unassembled WGS sequence"/>
</dbReference>
<proteinExistence type="predicted"/>
<dbReference type="PANTHER" id="PTHR46499:SF1">
    <property type="entry name" value="QUEUINE TRNA-RIBOSYLTRANSFERASE"/>
    <property type="match status" value="1"/>
</dbReference>
<dbReference type="InterPro" id="IPR036511">
    <property type="entry name" value="TGT-like_sf"/>
</dbReference>
<accession>A0ABR4SRL7</accession>
<comment type="caution">
    <text evidence="3">The sequence shown here is derived from an EMBL/GenBank/DDBJ whole genome shotgun (WGS) entry which is preliminary data.</text>
</comment>
<dbReference type="InterPro" id="IPR050076">
    <property type="entry name" value="ArchSynthase1/Queuine_TRR"/>
</dbReference>
<evidence type="ECO:0000313" key="3">
    <source>
        <dbReference type="EMBL" id="KEC66514.1"/>
    </source>
</evidence>
<evidence type="ECO:0000313" key="4">
    <source>
        <dbReference type="Proteomes" id="UP000027143"/>
    </source>
</evidence>
<evidence type="ECO:0000259" key="2">
    <source>
        <dbReference type="Pfam" id="PF01702"/>
    </source>
</evidence>
<reference evidence="3 4" key="1">
    <citation type="submission" date="2012-04" db="EMBL/GenBank/DDBJ databases">
        <title>The Genome Sequence of Bartonella quintana JK 68.</title>
        <authorList>
            <consortium name="The Broad Institute Genome Sequencing Platform"/>
            <consortium name="The Broad Institute Genome Sequencing Center for Infectious Disease"/>
            <person name="Feldgarden M."/>
            <person name="Kirby J."/>
            <person name="Kosoy M."/>
            <person name="Birtles R."/>
            <person name="Probert W.S."/>
            <person name="Chiaraviglio L."/>
            <person name="Walker B."/>
            <person name="Young S.K."/>
            <person name="Zeng Q."/>
            <person name="Gargeya S."/>
            <person name="Fitzgerald M."/>
            <person name="Haas B."/>
            <person name="Abouelleil A."/>
            <person name="Alvarado L."/>
            <person name="Arachchi H.M."/>
            <person name="Berlin A.M."/>
            <person name="Chapman S.B."/>
            <person name="Goldberg J."/>
            <person name="Griggs A."/>
            <person name="Gujja S."/>
            <person name="Hansen M."/>
            <person name="Howarth C."/>
            <person name="Imamovic A."/>
            <person name="Larimer J."/>
            <person name="McCowen C."/>
            <person name="Montmayeur A."/>
            <person name="Murphy C."/>
            <person name="Neiman D."/>
            <person name="Pearson M."/>
            <person name="Priest M."/>
            <person name="Roberts A."/>
            <person name="Saif S."/>
            <person name="Shea T."/>
            <person name="Sisk P."/>
            <person name="Sykes S."/>
            <person name="Wortman J."/>
            <person name="Nusbaum C."/>
            <person name="Birren B."/>
        </authorList>
    </citation>
    <scope>NUCLEOTIDE SEQUENCE [LARGE SCALE GENOMIC DNA]</scope>
    <source>
        <strain evidence="3 4">JK 68</strain>
    </source>
</reference>
<keyword evidence="4" id="KW-1185">Reference proteome</keyword>